<evidence type="ECO:0000256" key="1">
    <source>
        <dbReference type="ARBA" id="ARBA00004651"/>
    </source>
</evidence>
<dbReference type="Gene3D" id="3.40.720.10">
    <property type="entry name" value="Alkaline Phosphatase, subunit A"/>
    <property type="match status" value="1"/>
</dbReference>
<dbReference type="Proteomes" id="UP001595887">
    <property type="component" value="Unassembled WGS sequence"/>
</dbReference>
<name>A0ABV8RIP2_9SPHN</name>
<dbReference type="InterPro" id="IPR000917">
    <property type="entry name" value="Sulfatase_N"/>
</dbReference>
<evidence type="ECO:0000256" key="5">
    <source>
        <dbReference type="ARBA" id="ARBA00023136"/>
    </source>
</evidence>
<keyword evidence="5 6" id="KW-0472">Membrane</keyword>
<dbReference type="EMBL" id="JBHSDH010000013">
    <property type="protein sequence ID" value="MFC4293064.1"/>
    <property type="molecule type" value="Genomic_DNA"/>
</dbReference>
<feature type="transmembrane region" description="Helical" evidence="6">
    <location>
        <begin position="49"/>
        <end position="71"/>
    </location>
</feature>
<gene>
    <name evidence="8" type="ORF">ACFOWX_11625</name>
</gene>
<dbReference type="InterPro" id="IPR050448">
    <property type="entry name" value="OpgB/LTA_synthase_biosynth"/>
</dbReference>
<evidence type="ECO:0000259" key="7">
    <source>
        <dbReference type="Pfam" id="PF00884"/>
    </source>
</evidence>
<dbReference type="Pfam" id="PF00884">
    <property type="entry name" value="Sulfatase"/>
    <property type="match status" value="1"/>
</dbReference>
<feature type="domain" description="Sulfatase N-terminal" evidence="7">
    <location>
        <begin position="272"/>
        <end position="364"/>
    </location>
</feature>
<dbReference type="InterPro" id="IPR017850">
    <property type="entry name" value="Alkaline_phosphatase_core_sf"/>
</dbReference>
<evidence type="ECO:0000256" key="2">
    <source>
        <dbReference type="ARBA" id="ARBA00022475"/>
    </source>
</evidence>
<feature type="transmembrane region" description="Helical" evidence="6">
    <location>
        <begin position="113"/>
        <end position="133"/>
    </location>
</feature>
<feature type="transmembrane region" description="Helical" evidence="6">
    <location>
        <begin position="77"/>
        <end position="101"/>
    </location>
</feature>
<keyword evidence="9" id="KW-1185">Reference proteome</keyword>
<comment type="caution">
    <text evidence="8">The sequence shown here is derived from an EMBL/GenBank/DDBJ whole genome shotgun (WGS) entry which is preliminary data.</text>
</comment>
<keyword evidence="4 6" id="KW-1133">Transmembrane helix</keyword>
<dbReference type="SUPFAM" id="SSF53649">
    <property type="entry name" value="Alkaline phosphatase-like"/>
    <property type="match status" value="1"/>
</dbReference>
<evidence type="ECO:0000313" key="8">
    <source>
        <dbReference type="EMBL" id="MFC4293064.1"/>
    </source>
</evidence>
<reference evidence="9" key="1">
    <citation type="journal article" date="2019" name="Int. J. Syst. Evol. Microbiol.">
        <title>The Global Catalogue of Microorganisms (GCM) 10K type strain sequencing project: providing services to taxonomists for standard genome sequencing and annotation.</title>
        <authorList>
            <consortium name="The Broad Institute Genomics Platform"/>
            <consortium name="The Broad Institute Genome Sequencing Center for Infectious Disease"/>
            <person name="Wu L."/>
            <person name="Ma J."/>
        </authorList>
    </citation>
    <scope>NUCLEOTIDE SEQUENCE [LARGE SCALE GENOMIC DNA]</scope>
    <source>
        <strain evidence="9">CECT 8531</strain>
    </source>
</reference>
<accession>A0ABV8RIP2</accession>
<dbReference type="PANTHER" id="PTHR47371">
    <property type="entry name" value="LIPOTEICHOIC ACID SYNTHASE"/>
    <property type="match status" value="1"/>
</dbReference>
<evidence type="ECO:0000256" key="3">
    <source>
        <dbReference type="ARBA" id="ARBA00022692"/>
    </source>
</evidence>
<proteinExistence type="predicted"/>
<comment type="subcellular location">
    <subcellularLocation>
        <location evidence="1">Cell membrane</location>
        <topology evidence="1">Multi-pass membrane protein</topology>
    </subcellularLocation>
</comment>
<feature type="transmembrane region" description="Helical" evidence="6">
    <location>
        <begin position="22"/>
        <end position="42"/>
    </location>
</feature>
<keyword evidence="2" id="KW-1003">Cell membrane</keyword>
<dbReference type="RefSeq" id="WP_381424271.1">
    <property type="nucleotide sequence ID" value="NZ_JBHSDH010000013.1"/>
</dbReference>
<keyword evidence="3 6" id="KW-0812">Transmembrane</keyword>
<dbReference type="PANTHER" id="PTHR47371:SF3">
    <property type="entry name" value="PHOSPHOGLYCEROL TRANSFERASE I"/>
    <property type="match status" value="1"/>
</dbReference>
<evidence type="ECO:0000256" key="6">
    <source>
        <dbReference type="SAM" id="Phobius"/>
    </source>
</evidence>
<sequence>MTTAAAIETKPAFAFDDEWRRFGNWLLTWVVMTNIGFVALWFVGAPPRFFDIVVAGFVGLIVKRFPFWLRYISFAGFMVWTVLKFVGGLFSLTMSSLLYSIQFFLELKPENSVEYIGVGVVILLILGLAFKVIRRDQNFANPWMILGGAAAFLSLAALDIQMGKDMRGHYFRSAPEGAVFGSASSKSGFIAGTDGKRHLMLVIVESLGVPKDNAEMNRLLFAHYKESAAVGARYDVSQGTTPFYNSTTAGEVRELCGRWGDYYDLLDKKDAGCLPAQLAKKGYATEAVHSFVGSFFKREEWYPNIGFEKRSFASDLKGQGARPCGGVFPGACDRDVVKILGEKLRAAKQPTFLYWLTLNSHLPVPPGLNLNVDKCARVSPKLAEEFPQICRQFAIWNDIDVAMVREITAKDFPDTDILIVGDHMPPFFDKHQRTQFDPETVPWLYLRRKDNSGAQ</sequence>
<protein>
    <submittedName>
        <fullName evidence="8">Sulfatase-like hydrolase/transferase</fullName>
    </submittedName>
</protein>
<evidence type="ECO:0000313" key="9">
    <source>
        <dbReference type="Proteomes" id="UP001595887"/>
    </source>
</evidence>
<organism evidence="8 9">
    <name type="scientific">Sphingorhabdus arenilitoris</name>
    <dbReference type="NCBI Taxonomy" id="1490041"/>
    <lineage>
        <taxon>Bacteria</taxon>
        <taxon>Pseudomonadati</taxon>
        <taxon>Pseudomonadota</taxon>
        <taxon>Alphaproteobacteria</taxon>
        <taxon>Sphingomonadales</taxon>
        <taxon>Sphingomonadaceae</taxon>
        <taxon>Sphingorhabdus</taxon>
    </lineage>
</organism>
<evidence type="ECO:0000256" key="4">
    <source>
        <dbReference type="ARBA" id="ARBA00022989"/>
    </source>
</evidence>
<feature type="transmembrane region" description="Helical" evidence="6">
    <location>
        <begin position="139"/>
        <end position="158"/>
    </location>
</feature>